<name>A0A0C4DN12_MAGP6</name>
<reference evidence="4" key="1">
    <citation type="submission" date="2010-05" db="EMBL/GenBank/DDBJ databases">
        <title>The genome sequence of Magnaporthe poae strain ATCC 64411.</title>
        <authorList>
            <person name="Ma L.-J."/>
            <person name="Dead R."/>
            <person name="Young S."/>
            <person name="Zeng Q."/>
            <person name="Koehrsen M."/>
            <person name="Alvarado L."/>
            <person name="Berlin A."/>
            <person name="Chapman S.B."/>
            <person name="Chen Z."/>
            <person name="Freedman E."/>
            <person name="Gellesch M."/>
            <person name="Goldberg J."/>
            <person name="Griggs A."/>
            <person name="Gujja S."/>
            <person name="Heilman E.R."/>
            <person name="Heiman D."/>
            <person name="Hepburn T."/>
            <person name="Howarth C."/>
            <person name="Jen D."/>
            <person name="Larson L."/>
            <person name="Mehta T."/>
            <person name="Neiman D."/>
            <person name="Pearson M."/>
            <person name="Roberts A."/>
            <person name="Saif S."/>
            <person name="Shea T."/>
            <person name="Shenoy N."/>
            <person name="Sisk P."/>
            <person name="Stolte C."/>
            <person name="Sykes S."/>
            <person name="Walk T."/>
            <person name="White J."/>
            <person name="Yandava C."/>
            <person name="Haas B."/>
            <person name="Nusbaum C."/>
            <person name="Birren B."/>
        </authorList>
    </citation>
    <scope>NUCLEOTIDE SEQUENCE [LARGE SCALE GENOMIC DNA]</scope>
    <source>
        <strain evidence="4">ATCC 64411 / 73-15</strain>
    </source>
</reference>
<sequence length="265" mass="27998">MLLPTALLLSALAAADTVSAAATSGHPVLGGDLSRRHGGACVHAGLLQNASRYTGLEPGTPGIRAGLAPSETDSENFINFCKGYTTTNGKQNTNGSCSPIPLGRIPSTAQMPSAIIWKPGHGERLAANTTIDVVVAVRKLDAGYLVNPVVSYYTAPQDLDAQGRIKGHLHIVVQRLATGYGARVPPDPLDFAFFKGLDSPLDEQGELHAQVPGGLPVGIYRICTTMSARNHQPVVMPVANRGAQDDCVRFEVVQRVSRCAKRASR</sequence>
<keyword evidence="1" id="KW-0732">Signal</keyword>
<feature type="chain" id="PRO_5009385131" evidence="1">
    <location>
        <begin position="21"/>
        <end position="265"/>
    </location>
</feature>
<dbReference type="eggNOG" id="ENOG502QU23">
    <property type="taxonomic scope" value="Eukaryota"/>
</dbReference>
<protein>
    <submittedName>
        <fullName evidence="2 3">Uncharacterized protein</fullName>
    </submittedName>
</protein>
<reference evidence="3" key="5">
    <citation type="submission" date="2015-06" db="UniProtKB">
        <authorList>
            <consortium name="EnsemblFungi"/>
        </authorList>
    </citation>
    <scope>IDENTIFICATION</scope>
    <source>
        <strain evidence="3">ATCC 64411</strain>
    </source>
</reference>
<dbReference type="OMA" id="THQPVVM"/>
<dbReference type="Proteomes" id="UP000011715">
    <property type="component" value="Unassembled WGS sequence"/>
</dbReference>
<reference evidence="3" key="4">
    <citation type="journal article" date="2015" name="G3 (Bethesda)">
        <title>Genome sequences of three phytopathogenic species of the Magnaporthaceae family of fungi.</title>
        <authorList>
            <person name="Okagaki L.H."/>
            <person name="Nunes C.C."/>
            <person name="Sailsbery J."/>
            <person name="Clay B."/>
            <person name="Brown D."/>
            <person name="John T."/>
            <person name="Oh Y."/>
            <person name="Young N."/>
            <person name="Fitzgerald M."/>
            <person name="Haas B.J."/>
            <person name="Zeng Q."/>
            <person name="Young S."/>
            <person name="Adiconis X."/>
            <person name="Fan L."/>
            <person name="Levin J.Z."/>
            <person name="Mitchell T.K."/>
            <person name="Okubara P.A."/>
            <person name="Farman M.L."/>
            <person name="Kohn L.M."/>
            <person name="Birren B."/>
            <person name="Ma L.-J."/>
            <person name="Dean R.A."/>
        </authorList>
    </citation>
    <scope>NUCLEOTIDE SEQUENCE</scope>
    <source>
        <strain evidence="3">ATCC 64411 / 73-15</strain>
    </source>
</reference>
<proteinExistence type="predicted"/>
<reference evidence="2" key="2">
    <citation type="submission" date="2010-05" db="EMBL/GenBank/DDBJ databases">
        <title>The Genome Sequence of Magnaporthe poae strain ATCC 64411.</title>
        <authorList>
            <consortium name="The Broad Institute Genome Sequencing Platform"/>
            <consortium name="Broad Institute Genome Sequencing Center for Infectious Disease"/>
            <person name="Ma L.-J."/>
            <person name="Dead R."/>
            <person name="Young S."/>
            <person name="Zeng Q."/>
            <person name="Koehrsen M."/>
            <person name="Alvarado L."/>
            <person name="Berlin A."/>
            <person name="Chapman S.B."/>
            <person name="Chen Z."/>
            <person name="Freedman E."/>
            <person name="Gellesch M."/>
            <person name="Goldberg J."/>
            <person name="Griggs A."/>
            <person name="Gujja S."/>
            <person name="Heilman E.R."/>
            <person name="Heiman D."/>
            <person name="Hepburn T."/>
            <person name="Howarth C."/>
            <person name="Jen D."/>
            <person name="Larson L."/>
            <person name="Mehta T."/>
            <person name="Neiman D."/>
            <person name="Pearson M."/>
            <person name="Roberts A."/>
            <person name="Saif S."/>
            <person name="Shea T."/>
            <person name="Shenoy N."/>
            <person name="Sisk P."/>
            <person name="Stolte C."/>
            <person name="Sykes S."/>
            <person name="Walk T."/>
            <person name="White J."/>
            <person name="Yandava C."/>
            <person name="Haas B."/>
            <person name="Nusbaum C."/>
            <person name="Birren B."/>
        </authorList>
    </citation>
    <scope>NUCLEOTIDE SEQUENCE</scope>
    <source>
        <strain evidence="2">ATCC 64411</strain>
    </source>
</reference>
<reference evidence="2" key="3">
    <citation type="submission" date="2011-03" db="EMBL/GenBank/DDBJ databases">
        <title>Annotation of Magnaporthe poae ATCC 64411.</title>
        <authorList>
            <person name="Ma L.-J."/>
            <person name="Dead R."/>
            <person name="Young S.K."/>
            <person name="Zeng Q."/>
            <person name="Gargeya S."/>
            <person name="Fitzgerald M."/>
            <person name="Haas B."/>
            <person name="Abouelleil A."/>
            <person name="Alvarado L."/>
            <person name="Arachchi H.M."/>
            <person name="Berlin A."/>
            <person name="Brown A."/>
            <person name="Chapman S.B."/>
            <person name="Chen Z."/>
            <person name="Dunbar C."/>
            <person name="Freedman E."/>
            <person name="Gearin G."/>
            <person name="Gellesch M."/>
            <person name="Goldberg J."/>
            <person name="Griggs A."/>
            <person name="Gujja S."/>
            <person name="Heiman D."/>
            <person name="Howarth C."/>
            <person name="Larson L."/>
            <person name="Lui A."/>
            <person name="MacDonald P.J.P."/>
            <person name="Mehta T."/>
            <person name="Montmayeur A."/>
            <person name="Murphy C."/>
            <person name="Neiman D."/>
            <person name="Pearson M."/>
            <person name="Priest M."/>
            <person name="Roberts A."/>
            <person name="Saif S."/>
            <person name="Shea T."/>
            <person name="Shenoy N."/>
            <person name="Sisk P."/>
            <person name="Stolte C."/>
            <person name="Sykes S."/>
            <person name="Yandava C."/>
            <person name="Wortman J."/>
            <person name="Nusbaum C."/>
            <person name="Birren B."/>
        </authorList>
    </citation>
    <scope>NUCLEOTIDE SEQUENCE</scope>
    <source>
        <strain evidence="2">ATCC 64411</strain>
    </source>
</reference>
<dbReference type="STRING" id="644358.A0A0C4DN12"/>
<evidence type="ECO:0000313" key="3">
    <source>
        <dbReference type="EnsemblFungi" id="MAPG_01184T0"/>
    </source>
</evidence>
<evidence type="ECO:0000256" key="1">
    <source>
        <dbReference type="SAM" id="SignalP"/>
    </source>
</evidence>
<organism evidence="3 4">
    <name type="scientific">Magnaporthiopsis poae (strain ATCC 64411 / 73-15)</name>
    <name type="common">Kentucky bluegrass fungus</name>
    <name type="synonym">Magnaporthe poae</name>
    <dbReference type="NCBI Taxonomy" id="644358"/>
    <lineage>
        <taxon>Eukaryota</taxon>
        <taxon>Fungi</taxon>
        <taxon>Dikarya</taxon>
        <taxon>Ascomycota</taxon>
        <taxon>Pezizomycotina</taxon>
        <taxon>Sordariomycetes</taxon>
        <taxon>Sordariomycetidae</taxon>
        <taxon>Magnaporthales</taxon>
        <taxon>Magnaporthaceae</taxon>
        <taxon>Magnaporthiopsis</taxon>
    </lineage>
</organism>
<dbReference type="PANTHER" id="PTHR34587:SF2">
    <property type="entry name" value="G-PROTEIN COUPLED RECEPTORS FAMILY 1 PROFILE DOMAIN-CONTAINING PROTEIN"/>
    <property type="match status" value="1"/>
</dbReference>
<accession>A0A0C4DN12</accession>
<gene>
    <name evidence="2" type="ORF">MAPG_01184</name>
</gene>
<dbReference type="InterPro" id="IPR053216">
    <property type="entry name" value="Appressorial_penetr-assoc"/>
</dbReference>
<dbReference type="EMBL" id="ADBL01000279">
    <property type="status" value="NOT_ANNOTATED_CDS"/>
    <property type="molecule type" value="Genomic_DNA"/>
</dbReference>
<dbReference type="EnsemblFungi" id="MAPG_01184T0">
    <property type="protein sequence ID" value="MAPG_01184T0"/>
    <property type="gene ID" value="MAPG_01184"/>
</dbReference>
<feature type="signal peptide" evidence="1">
    <location>
        <begin position="1"/>
        <end position="20"/>
    </location>
</feature>
<dbReference type="VEuPathDB" id="FungiDB:MAPG_01184"/>
<evidence type="ECO:0000313" key="2">
    <source>
        <dbReference type="EMBL" id="KLU82107.1"/>
    </source>
</evidence>
<keyword evidence="4" id="KW-1185">Reference proteome</keyword>
<dbReference type="EMBL" id="GL876966">
    <property type="protein sequence ID" value="KLU82107.1"/>
    <property type="molecule type" value="Genomic_DNA"/>
</dbReference>
<dbReference type="AlphaFoldDB" id="A0A0C4DN12"/>
<dbReference type="OrthoDB" id="2336871at2759"/>
<dbReference type="PANTHER" id="PTHR34587">
    <property type="entry name" value="VWFA DOMAIN-CONTAINING PROTEIN"/>
    <property type="match status" value="1"/>
</dbReference>
<evidence type="ECO:0000313" key="4">
    <source>
        <dbReference type="Proteomes" id="UP000011715"/>
    </source>
</evidence>